<evidence type="ECO:0000313" key="1">
    <source>
        <dbReference type="EMBL" id="MPM91976.1"/>
    </source>
</evidence>
<dbReference type="EMBL" id="VSSQ01038966">
    <property type="protein sequence ID" value="MPM91976.1"/>
    <property type="molecule type" value="Genomic_DNA"/>
</dbReference>
<organism evidence="1">
    <name type="scientific">bioreactor metagenome</name>
    <dbReference type="NCBI Taxonomy" id="1076179"/>
    <lineage>
        <taxon>unclassified sequences</taxon>
        <taxon>metagenomes</taxon>
        <taxon>ecological metagenomes</taxon>
    </lineage>
</organism>
<sequence>MELFVIAHNMIVSKKIPHTGKTGNIVSAQRDEIVIKSPQLLWHCVQRPLLLLVQAFGNIVVMVSQYTVYNQHLIADAKL</sequence>
<reference evidence="1" key="1">
    <citation type="submission" date="2019-08" db="EMBL/GenBank/DDBJ databases">
        <authorList>
            <person name="Kucharzyk K."/>
            <person name="Murdoch R.W."/>
            <person name="Higgins S."/>
            <person name="Loffler F."/>
        </authorList>
    </citation>
    <scope>NUCLEOTIDE SEQUENCE</scope>
</reference>
<dbReference type="AlphaFoldDB" id="A0A645DRM7"/>
<proteinExistence type="predicted"/>
<comment type="caution">
    <text evidence="1">The sequence shown here is derived from an EMBL/GenBank/DDBJ whole genome shotgun (WGS) entry which is preliminary data.</text>
</comment>
<accession>A0A645DRM7</accession>
<protein>
    <submittedName>
        <fullName evidence="1">Uncharacterized protein</fullName>
    </submittedName>
</protein>
<gene>
    <name evidence="1" type="ORF">SDC9_139110</name>
</gene>
<name>A0A645DRM7_9ZZZZ</name>